<protein>
    <submittedName>
        <fullName evidence="1">Por secretion system C-terminal sorting domain-containing protein</fullName>
    </submittedName>
</protein>
<proteinExistence type="predicted"/>
<dbReference type="InterPro" id="IPR026444">
    <property type="entry name" value="Secre_tail"/>
</dbReference>
<dbReference type="Proteomes" id="UP000183947">
    <property type="component" value="Unassembled WGS sequence"/>
</dbReference>
<accession>A0A1M6T093</accession>
<evidence type="ECO:0000313" key="2">
    <source>
        <dbReference type="Proteomes" id="UP000183947"/>
    </source>
</evidence>
<sequence length="736" mass="78673">MKIFLRFLVTILTIGWGLDGPQAAAGADIMSGSLTYTTLGNNRYSVSLHLIQDCSGQAVGSWQVLEIRNGNCIASVTDTVYARATRTTIGAPYCAVAPGGSSPCGSGLPPNYQETYYVWGVTLPPSSLWTLSVTVAGASRAVQGNIGGGTSAYYAATIRNMVGNTTIQNNSPQFEAYTAPIHMVCWKQQRELSFAALDADGDELEYALDTPMSGCNSPVSYLGLGTGNLIPIGSPANPCSAQIPGTLTSYSPSFPVPSFDLSGSACPAVRTASPSFRFNAQFGSFQFTPVLYNQQSPALNRYTVACNVLEYRRINGIRTLIGSVRQEMMVVVVDFCTNRPPDLPVAVAGNANSGVEIVNNADSTFVYVSSCNYTRVLIRFSDDNSGDLLTVTNPFSDPVMQTSTPYAWYSSIPFDVAAFRIVGNGTSQPVGILDVYADVAFIGRVFNIPLQIVDNACPVRGRRNRTIRFIIRPRNAARIEPVGTSVATVCAGSSLQLKAMSGRPDTIGLWDPRLARPAAYSYRWAPANGLSPADQSNQTITVAPTQTTRYHLQVTALDFRMLPLPTCVDTASLLIRVLPKPPQPVISQVGTSLVSSAATGNQWYLNGQPIAGATAVRYRPNQAGTYTVVATMYNAQPSCSSLPSDPIEFLLRSAVQIVPNPINDGRLVVQLTGYQQPVVLTVFDALGRPVVTATVPAPNPAGFTQVLNMVHTTAGVYLLHIAASGGVEVQRVVVRE</sequence>
<evidence type="ECO:0000313" key="1">
    <source>
        <dbReference type="EMBL" id="SHK50329.1"/>
    </source>
</evidence>
<dbReference type="EMBL" id="FRAS01000003">
    <property type="protein sequence ID" value="SHK50329.1"/>
    <property type="molecule type" value="Genomic_DNA"/>
</dbReference>
<name>A0A1M6T093_9BACT</name>
<dbReference type="STRING" id="1121959.SAMN02746009_01036"/>
<reference evidence="2" key="1">
    <citation type="submission" date="2016-11" db="EMBL/GenBank/DDBJ databases">
        <authorList>
            <person name="Varghese N."/>
            <person name="Submissions S."/>
        </authorList>
    </citation>
    <scope>NUCLEOTIDE SEQUENCE [LARGE SCALE GENOMIC DNA]</scope>
    <source>
        <strain evidence="2">DSM 18569</strain>
    </source>
</reference>
<keyword evidence="2" id="KW-1185">Reference proteome</keyword>
<organism evidence="1 2">
    <name type="scientific">Hymenobacter psychrotolerans DSM 18569</name>
    <dbReference type="NCBI Taxonomy" id="1121959"/>
    <lineage>
        <taxon>Bacteria</taxon>
        <taxon>Pseudomonadati</taxon>
        <taxon>Bacteroidota</taxon>
        <taxon>Cytophagia</taxon>
        <taxon>Cytophagales</taxon>
        <taxon>Hymenobacteraceae</taxon>
        <taxon>Hymenobacter</taxon>
    </lineage>
</organism>
<dbReference type="AlphaFoldDB" id="A0A1M6T093"/>
<gene>
    <name evidence="1" type="ORF">SAMN02746009_01036</name>
</gene>
<dbReference type="NCBIfam" id="TIGR04183">
    <property type="entry name" value="Por_Secre_tail"/>
    <property type="match status" value="1"/>
</dbReference>